<dbReference type="GO" id="GO:0005886">
    <property type="term" value="C:plasma membrane"/>
    <property type="evidence" value="ECO:0007669"/>
    <property type="project" value="UniProtKB-SubCell"/>
</dbReference>
<dbReference type="Proteomes" id="UP000176204">
    <property type="component" value="Chromosome I"/>
</dbReference>
<comment type="subcellular location">
    <subcellularLocation>
        <location evidence="1">Cell inner membrane</location>
    </subcellularLocation>
</comment>
<evidence type="ECO:0000256" key="3">
    <source>
        <dbReference type="ARBA" id="ARBA00022519"/>
    </source>
</evidence>
<sequence>MPLLCRMGRGLGYAVWFFMPGRRRIVARNLRIVIDPTLRGKELGKLVRENIVRTCMNFIGAAKTAVLTDRELNRYVSLIHPEIFEQSVVSGGTGIACIPHAGNWEILARIRPLFRQTERFGSMYRRMSNPLLEQLVYKSRTAYGCQMFSKESGLRSTLKFAREGSLIGVLSDQFTQEGSFLPYFGKITGTTYLPALLYKRCRGTLYAIYTRNTSIGHWEAVMDTVIDVPENAGIQEITLRINEVLAECQKNSILDGFWMHDRWKTLLAFAPPQIDDVRELLQNYPLQPFRILVSMPEAFEEAILVLPLLRGLLDSRPDTQINVICPSEQAAYWQSQPEAAHTFTTDNPATPLAQQLDADDIYNEGVFDLAFLLDNSPRTLKELRHIRPITLSAFENHPCSEKHRFRGKVPVKRGGKPVHRVEDYMEFLEHHEITRRKAEYFAPSPSEPLAANAPSLFIAPFSTLGPASEWTDDAWAELIGQLSSTPSLLALPRDSERATQLAEHLGIPLTLAEPHEYGAHLNNSCTLIACDGLIPGLAAQKGARCIVLMGTRLPDRYRPLGTQHAYINRHTLCHPCYRTHCDQPTPCMHRITVRQVLDKL</sequence>
<name>A0A1H6K9B8_9BACT</name>
<evidence type="ECO:0000313" key="7">
    <source>
        <dbReference type="EMBL" id="SEH71905.1"/>
    </source>
</evidence>
<dbReference type="EMBL" id="LT629973">
    <property type="protein sequence ID" value="SEH71905.1"/>
    <property type="molecule type" value="Genomic_DNA"/>
</dbReference>
<keyword evidence="6 7" id="KW-0012">Acyltransferase</keyword>
<dbReference type="GO" id="GO:0009247">
    <property type="term" value="P:glycolipid biosynthetic process"/>
    <property type="evidence" value="ECO:0007669"/>
    <property type="project" value="UniProtKB-ARBA"/>
</dbReference>
<keyword evidence="5" id="KW-0472">Membrane</keyword>
<gene>
    <name evidence="7" type="ORF">PYTT_0207</name>
</gene>
<dbReference type="CDD" id="cd07984">
    <property type="entry name" value="LPLAT_LABLAT-like"/>
    <property type="match status" value="1"/>
</dbReference>
<keyword evidence="2" id="KW-1003">Cell membrane</keyword>
<evidence type="ECO:0000256" key="2">
    <source>
        <dbReference type="ARBA" id="ARBA00022475"/>
    </source>
</evidence>
<dbReference type="PANTHER" id="PTHR30606:SF10">
    <property type="entry name" value="PHOSPHATIDYLINOSITOL MANNOSIDE ACYLTRANSFERASE"/>
    <property type="match status" value="1"/>
</dbReference>
<dbReference type="InterPro" id="IPR004960">
    <property type="entry name" value="LipA_acyltrans"/>
</dbReference>
<evidence type="ECO:0000256" key="6">
    <source>
        <dbReference type="ARBA" id="ARBA00023315"/>
    </source>
</evidence>
<accession>A0A1H6K9B8</accession>
<dbReference type="AlphaFoldDB" id="A0A1H6K9B8"/>
<evidence type="ECO:0000313" key="8">
    <source>
        <dbReference type="Proteomes" id="UP000176204"/>
    </source>
</evidence>
<dbReference type="KEGG" id="agl:PYTT_0207"/>
<dbReference type="SUPFAM" id="SSF53756">
    <property type="entry name" value="UDP-Glycosyltransferase/glycogen phosphorylase"/>
    <property type="match status" value="1"/>
</dbReference>
<evidence type="ECO:0000256" key="5">
    <source>
        <dbReference type="ARBA" id="ARBA00023136"/>
    </source>
</evidence>
<evidence type="ECO:0000256" key="4">
    <source>
        <dbReference type="ARBA" id="ARBA00022679"/>
    </source>
</evidence>
<proteinExistence type="predicted"/>
<reference evidence="8" key="1">
    <citation type="submission" date="2016-09" db="EMBL/GenBank/DDBJ databases">
        <authorList>
            <person name="Koehorst J."/>
        </authorList>
    </citation>
    <scope>NUCLEOTIDE SEQUENCE [LARGE SCALE GENOMIC DNA]</scope>
</reference>
<dbReference type="STRING" id="1679444.PYTT_0207"/>
<dbReference type="Pfam" id="PF03279">
    <property type="entry name" value="Lip_A_acyltrans"/>
    <property type="match status" value="1"/>
</dbReference>
<keyword evidence="8" id="KW-1185">Reference proteome</keyword>
<keyword evidence="4 7" id="KW-0808">Transferase</keyword>
<protein>
    <submittedName>
        <fullName evidence="7">Bacterial lipid a biosynthesis acyltransferase</fullName>
    </submittedName>
</protein>
<evidence type="ECO:0000256" key="1">
    <source>
        <dbReference type="ARBA" id="ARBA00004533"/>
    </source>
</evidence>
<organism evidence="7 8">
    <name type="scientific">Akkermansia glycaniphila</name>
    <dbReference type="NCBI Taxonomy" id="1679444"/>
    <lineage>
        <taxon>Bacteria</taxon>
        <taxon>Pseudomonadati</taxon>
        <taxon>Verrucomicrobiota</taxon>
        <taxon>Verrucomicrobiia</taxon>
        <taxon>Verrucomicrobiales</taxon>
        <taxon>Akkermansiaceae</taxon>
        <taxon>Akkermansia</taxon>
    </lineage>
</organism>
<dbReference type="PANTHER" id="PTHR30606">
    <property type="entry name" value="LIPID A BIOSYNTHESIS LAUROYL ACYLTRANSFERASE"/>
    <property type="match status" value="1"/>
</dbReference>
<dbReference type="GO" id="GO:0016746">
    <property type="term" value="F:acyltransferase activity"/>
    <property type="evidence" value="ECO:0007669"/>
    <property type="project" value="UniProtKB-KW"/>
</dbReference>
<keyword evidence="3" id="KW-0997">Cell inner membrane</keyword>
<dbReference type="Gene3D" id="3.40.50.2000">
    <property type="entry name" value="Glycogen Phosphorylase B"/>
    <property type="match status" value="2"/>
</dbReference>